<accession>A0AA42TRJ1</accession>
<protein>
    <submittedName>
        <fullName evidence="2">MAE_28990/MAE_18760 family HEPN-like nuclease</fullName>
    </submittedName>
</protein>
<name>A0AA42TRJ1_9BURK</name>
<evidence type="ECO:0000313" key="2">
    <source>
        <dbReference type="EMBL" id="MDH1333496.1"/>
    </source>
</evidence>
<dbReference type="AlphaFoldDB" id="A0AA42TRJ1"/>
<reference evidence="2" key="1">
    <citation type="submission" date="2022-09" db="EMBL/GenBank/DDBJ databases">
        <title>Intensive care unit water sources are persistently colonized with multi-drug resistant bacteria and are the site of extensive horizontal gene transfer of antibiotic resistance genes.</title>
        <authorList>
            <person name="Diorio-Toth L."/>
        </authorList>
    </citation>
    <scope>NUCLEOTIDE SEQUENCE</scope>
    <source>
        <strain evidence="2">GD03832</strain>
    </source>
</reference>
<sequence length="255" mass="28190">MSRVPLTEALLDERSIEITTYLAFLKVAIERRAELRAKDGALIFPLSHELTHTLKANLVLLLYSTAEATLIQLLDEIHDVIGNNCSSVDALNGDLLKVVLKTIKKDKSTTVLASVAPLHQSLFTYWIADWQSRTNARDKRVDGISGSVDGLVFYEQLRKFGVLAQTQNDRPPSHLTSPALQAVKSKRNLLAHGEKSFTDLGRDLSVDSLESDYDAVFQTLRNIATEVNHYLVGQRYLAEPPVAPEVLPEAAATDA</sequence>
<comment type="caution">
    <text evidence="2">The sequence shown here is derived from an EMBL/GenBank/DDBJ whole genome shotgun (WGS) entry which is preliminary data.</text>
</comment>
<dbReference type="Proteomes" id="UP001161065">
    <property type="component" value="Unassembled WGS sequence"/>
</dbReference>
<feature type="domain" description="MAE-28990/MAE-18760-like HEPN" evidence="1">
    <location>
        <begin position="11"/>
        <end position="236"/>
    </location>
</feature>
<proteinExistence type="predicted"/>
<evidence type="ECO:0000313" key="3">
    <source>
        <dbReference type="Proteomes" id="UP001161065"/>
    </source>
</evidence>
<dbReference type="RefSeq" id="WP_280007214.1">
    <property type="nucleotide sequence ID" value="NZ_JAOCEK010000002.1"/>
</dbReference>
<dbReference type="Pfam" id="PF18737">
    <property type="entry name" value="HEPN_MAE_28990"/>
    <property type="match status" value="1"/>
</dbReference>
<dbReference type="EMBL" id="JAOCEK010000002">
    <property type="protein sequence ID" value="MDH1333496.1"/>
    <property type="molecule type" value="Genomic_DNA"/>
</dbReference>
<gene>
    <name evidence="2" type="ORF">N5D63_04960</name>
</gene>
<dbReference type="InterPro" id="IPR040788">
    <property type="entry name" value="HEPN_MAE_28990"/>
</dbReference>
<evidence type="ECO:0000259" key="1">
    <source>
        <dbReference type="Pfam" id="PF18737"/>
    </source>
</evidence>
<organism evidence="2 3">
    <name type="scientific">Comamonas thiooxydans</name>
    <dbReference type="NCBI Taxonomy" id="363952"/>
    <lineage>
        <taxon>Bacteria</taxon>
        <taxon>Pseudomonadati</taxon>
        <taxon>Pseudomonadota</taxon>
        <taxon>Betaproteobacteria</taxon>
        <taxon>Burkholderiales</taxon>
        <taxon>Comamonadaceae</taxon>
        <taxon>Comamonas</taxon>
    </lineage>
</organism>